<feature type="transmembrane region" description="Helical" evidence="7">
    <location>
        <begin position="271"/>
        <end position="294"/>
    </location>
</feature>
<dbReference type="OrthoDB" id="9814461at2"/>
<evidence type="ECO:0000256" key="3">
    <source>
        <dbReference type="ARBA" id="ARBA00022692"/>
    </source>
</evidence>
<dbReference type="Proteomes" id="UP000437862">
    <property type="component" value="Chromosome"/>
</dbReference>
<dbReference type="GO" id="GO:0005524">
    <property type="term" value="F:ATP binding"/>
    <property type="evidence" value="ECO:0007669"/>
    <property type="project" value="UniProtKB-KW"/>
</dbReference>
<gene>
    <name evidence="8" type="ORF">GO485_09915</name>
    <name evidence="9" type="ORF">IP92_02420</name>
</gene>
<dbReference type="EMBL" id="VLKW01000004">
    <property type="protein sequence ID" value="TWI47361.1"/>
    <property type="molecule type" value="Genomic_DNA"/>
</dbReference>
<reference evidence="9 10" key="1">
    <citation type="journal article" date="2015" name="Stand. Genomic Sci.">
        <title>Genomic Encyclopedia of Bacterial and Archaeal Type Strains, Phase III: the genomes of soil and plant-associated and newly described type strains.</title>
        <authorList>
            <person name="Whitman W.B."/>
            <person name="Woyke T."/>
            <person name="Klenk H.P."/>
            <person name="Zhou Y."/>
            <person name="Lilburn T.G."/>
            <person name="Beck B.J."/>
            <person name="De Vos P."/>
            <person name="Vandamme P."/>
            <person name="Eisen J.A."/>
            <person name="Garrity G."/>
            <person name="Hugenholtz P."/>
            <person name="Kyrpides N.C."/>
        </authorList>
    </citation>
    <scope>NUCLEOTIDE SEQUENCE [LARGE SCALE GENOMIC DNA]</scope>
    <source>
        <strain evidence="9 10">CGMCC 1.10685</strain>
    </source>
</reference>
<keyword evidence="5 7" id="KW-0472">Membrane</keyword>
<dbReference type="GO" id="GO:0015658">
    <property type="term" value="F:branched-chain amino acid transmembrane transporter activity"/>
    <property type="evidence" value="ECO:0007669"/>
    <property type="project" value="InterPro"/>
</dbReference>
<feature type="transmembrane region" description="Helical" evidence="7">
    <location>
        <begin position="221"/>
        <end position="238"/>
    </location>
</feature>
<reference evidence="8 11" key="3">
    <citation type="submission" date="2019-12" db="EMBL/GenBank/DDBJ databases">
        <title>Draft Genome Sequences of Six Type Strains of the Genus Massilia.</title>
        <authorList>
            <person name="Miess H."/>
            <person name="Frediansyah A."/>
            <person name="Goeker M."/>
            <person name="Gross H."/>
        </authorList>
    </citation>
    <scope>NUCLEOTIDE SEQUENCE [LARGE SCALE GENOMIC DNA]</scope>
    <source>
        <strain evidence="8 11">DSM 26639</strain>
    </source>
</reference>
<dbReference type="AlphaFoldDB" id="A0A562PSD7"/>
<sequence>MALLNFDTSRKPKQAYTSMALLLVVMLAFPFIAQNFGNSWVRIADLALLYIMLALGLNIVVGFAGLLDLGYIAFYAVGAYMTGLLASPQFATLLESIIALHPSFGETLVAILGEDIRANGIHLSVWFIVPIAAALAGLFGALLGAPTLKLRGDYLAIVTLGFGEIIRIFMNNLNDPINFTNGPQGINLIDSIKVFGVDLAGEQGSGAMVSLGSVQIPSVNAYYFLFLLLTIATIFITSRLQHSRLGRAWVAIREDEIAAKAMGINTRNVKLLAFSMGATFGGVAGAMFGAFQGFVSPESFSLTESIAVLAMVVLGGIGHIPGVVLGGALLAALPEVLRHVVEPLQQQLFGKVLIEAEVLRQLLYGLALVLIMLVNPAGLWPSPKHEDRPDGDSDTKGQASGVVAA</sequence>
<keyword evidence="4 7" id="KW-1133">Transmembrane helix</keyword>
<feature type="transmembrane region" description="Helical" evidence="7">
    <location>
        <begin position="125"/>
        <end position="145"/>
    </location>
</feature>
<feature type="transmembrane region" description="Helical" evidence="7">
    <location>
        <begin position="362"/>
        <end position="380"/>
    </location>
</feature>
<evidence type="ECO:0000256" key="1">
    <source>
        <dbReference type="ARBA" id="ARBA00004651"/>
    </source>
</evidence>
<evidence type="ECO:0000313" key="9">
    <source>
        <dbReference type="EMBL" id="TWI47361.1"/>
    </source>
</evidence>
<evidence type="ECO:0000256" key="2">
    <source>
        <dbReference type="ARBA" id="ARBA00022475"/>
    </source>
</evidence>
<dbReference type="CDD" id="cd06581">
    <property type="entry name" value="TM_PBP1_LivM_like"/>
    <property type="match status" value="1"/>
</dbReference>
<feature type="transmembrane region" description="Helical" evidence="7">
    <location>
        <begin position="69"/>
        <end position="86"/>
    </location>
</feature>
<keyword evidence="11" id="KW-1185">Reference proteome</keyword>
<evidence type="ECO:0000256" key="4">
    <source>
        <dbReference type="ARBA" id="ARBA00022989"/>
    </source>
</evidence>
<feature type="compositionally biased region" description="Basic and acidic residues" evidence="6">
    <location>
        <begin position="383"/>
        <end position="395"/>
    </location>
</feature>
<keyword evidence="8" id="KW-0547">Nucleotide-binding</keyword>
<proteinExistence type="predicted"/>
<dbReference type="PANTHER" id="PTHR30482">
    <property type="entry name" value="HIGH-AFFINITY BRANCHED-CHAIN AMINO ACID TRANSPORT SYSTEM PERMEASE"/>
    <property type="match status" value="1"/>
</dbReference>
<dbReference type="InterPro" id="IPR001851">
    <property type="entry name" value="ABC_transp_permease"/>
</dbReference>
<dbReference type="EMBL" id="CP046904">
    <property type="protein sequence ID" value="QGZ39331.1"/>
    <property type="molecule type" value="Genomic_DNA"/>
</dbReference>
<reference evidence="9" key="2">
    <citation type="submission" date="2019-07" db="EMBL/GenBank/DDBJ databases">
        <authorList>
            <person name="Whitman W."/>
            <person name="Huntemann M."/>
            <person name="Clum A."/>
            <person name="Pillay M."/>
            <person name="Palaniappan K."/>
            <person name="Varghese N."/>
            <person name="Mikhailova N."/>
            <person name="Stamatis D."/>
            <person name="Reddy T."/>
            <person name="Daum C."/>
            <person name="Shapiro N."/>
            <person name="Ivanova N."/>
            <person name="Kyrpides N."/>
            <person name="Woyke T."/>
        </authorList>
    </citation>
    <scope>NUCLEOTIDE SEQUENCE</scope>
    <source>
        <strain evidence="9">CGMCC 1.10685</strain>
    </source>
</reference>
<dbReference type="InterPro" id="IPR043428">
    <property type="entry name" value="LivM-like"/>
</dbReference>
<evidence type="ECO:0000256" key="7">
    <source>
        <dbReference type="SAM" id="Phobius"/>
    </source>
</evidence>
<evidence type="ECO:0000313" key="10">
    <source>
        <dbReference type="Proteomes" id="UP000315112"/>
    </source>
</evidence>
<dbReference type="Pfam" id="PF02653">
    <property type="entry name" value="BPD_transp_2"/>
    <property type="match status" value="1"/>
</dbReference>
<evidence type="ECO:0000313" key="8">
    <source>
        <dbReference type="EMBL" id="QGZ39331.1"/>
    </source>
</evidence>
<organism evidence="9 10">
    <name type="scientific">Pseudoduganella flava</name>
    <dbReference type="NCBI Taxonomy" id="871742"/>
    <lineage>
        <taxon>Bacteria</taxon>
        <taxon>Pseudomonadati</taxon>
        <taxon>Pseudomonadota</taxon>
        <taxon>Betaproteobacteria</taxon>
        <taxon>Burkholderiales</taxon>
        <taxon>Oxalobacteraceae</taxon>
        <taxon>Telluria group</taxon>
        <taxon>Pseudoduganella</taxon>
    </lineage>
</organism>
<protein>
    <submittedName>
        <fullName evidence="8">ABC transporter ATP-binding protein</fullName>
    </submittedName>
    <submittedName>
        <fullName evidence="9">Branched-chain amino acid transport system permease protein</fullName>
    </submittedName>
</protein>
<feature type="transmembrane region" description="Helical" evidence="7">
    <location>
        <begin position="40"/>
        <end position="63"/>
    </location>
</feature>
<feature type="transmembrane region" description="Helical" evidence="7">
    <location>
        <begin position="15"/>
        <end position="33"/>
    </location>
</feature>
<dbReference type="PANTHER" id="PTHR30482:SF10">
    <property type="entry name" value="HIGH-AFFINITY BRANCHED-CHAIN AMINO ACID TRANSPORT PROTEIN BRAE"/>
    <property type="match status" value="1"/>
</dbReference>
<comment type="subcellular location">
    <subcellularLocation>
        <location evidence="1">Cell membrane</location>
        <topology evidence="1">Multi-pass membrane protein</topology>
    </subcellularLocation>
</comment>
<evidence type="ECO:0000313" key="11">
    <source>
        <dbReference type="Proteomes" id="UP000437862"/>
    </source>
</evidence>
<accession>A0A562PSD7</accession>
<dbReference type="RefSeq" id="WP_145875066.1">
    <property type="nucleotide sequence ID" value="NZ_CP046904.1"/>
</dbReference>
<keyword evidence="2" id="KW-1003">Cell membrane</keyword>
<feature type="region of interest" description="Disordered" evidence="6">
    <location>
        <begin position="382"/>
        <end position="405"/>
    </location>
</feature>
<feature type="transmembrane region" description="Helical" evidence="7">
    <location>
        <begin position="306"/>
        <end position="333"/>
    </location>
</feature>
<dbReference type="Proteomes" id="UP000315112">
    <property type="component" value="Unassembled WGS sequence"/>
</dbReference>
<keyword evidence="8" id="KW-0067">ATP-binding</keyword>
<evidence type="ECO:0000256" key="5">
    <source>
        <dbReference type="ARBA" id="ARBA00023136"/>
    </source>
</evidence>
<name>A0A562PSD7_9BURK</name>
<keyword evidence="3 7" id="KW-0812">Transmembrane</keyword>
<dbReference type="GO" id="GO:0005886">
    <property type="term" value="C:plasma membrane"/>
    <property type="evidence" value="ECO:0007669"/>
    <property type="project" value="UniProtKB-SubCell"/>
</dbReference>
<evidence type="ECO:0000256" key="6">
    <source>
        <dbReference type="SAM" id="MobiDB-lite"/>
    </source>
</evidence>